<dbReference type="SUPFAM" id="SSF55073">
    <property type="entry name" value="Nucleotide cyclase"/>
    <property type="match status" value="1"/>
</dbReference>
<gene>
    <name evidence="1" type="ORF">ACFFVI_02275</name>
</gene>
<evidence type="ECO:0008006" key="3">
    <source>
        <dbReference type="Google" id="ProtNLM"/>
    </source>
</evidence>
<dbReference type="InterPro" id="IPR043128">
    <property type="entry name" value="Rev_trsase/Diguanyl_cyclase"/>
</dbReference>
<organism evidence="1 2">
    <name type="scientific">Kineococcus gynurae</name>
    <dbReference type="NCBI Taxonomy" id="452979"/>
    <lineage>
        <taxon>Bacteria</taxon>
        <taxon>Bacillati</taxon>
        <taxon>Actinomycetota</taxon>
        <taxon>Actinomycetes</taxon>
        <taxon>Kineosporiales</taxon>
        <taxon>Kineosporiaceae</taxon>
        <taxon>Kineococcus</taxon>
    </lineage>
</organism>
<evidence type="ECO:0000313" key="1">
    <source>
        <dbReference type="EMBL" id="MFB9375785.1"/>
    </source>
</evidence>
<protein>
    <recommendedName>
        <fullName evidence="3">GGDEF domain-containing protein</fullName>
    </recommendedName>
</protein>
<keyword evidence="2" id="KW-1185">Reference proteome</keyword>
<evidence type="ECO:0000313" key="2">
    <source>
        <dbReference type="Proteomes" id="UP001589748"/>
    </source>
</evidence>
<dbReference type="Gene3D" id="3.30.70.270">
    <property type="match status" value="1"/>
</dbReference>
<dbReference type="InterPro" id="IPR029787">
    <property type="entry name" value="Nucleotide_cyclase"/>
</dbReference>
<dbReference type="RefSeq" id="WP_380139917.1">
    <property type="nucleotide sequence ID" value="NZ_JBHLUI010000012.1"/>
</dbReference>
<dbReference type="Proteomes" id="UP001589748">
    <property type="component" value="Unassembled WGS sequence"/>
</dbReference>
<comment type="caution">
    <text evidence="1">The sequence shown here is derived from an EMBL/GenBank/DDBJ whole genome shotgun (WGS) entry which is preliminary data.</text>
</comment>
<proteinExistence type="predicted"/>
<sequence length="175" mass="18298">MPTLPTTLLTTPPAVDALSLAHGSGLVETVDGLVENDRRHGTVTALLILAADARPEECPDTPEQPLQNVVARLRAGTRAGDTWFALDERHAAVVLTALPPAAAEGVVERVTDTLLVALELSELTCPDRVGVRVSIGASLALLRAHDGRETVQQAVDALAVARADGGHCARIRTLG</sequence>
<reference evidence="1 2" key="1">
    <citation type="submission" date="2024-09" db="EMBL/GenBank/DDBJ databases">
        <authorList>
            <person name="Sun Q."/>
            <person name="Mori K."/>
        </authorList>
    </citation>
    <scope>NUCLEOTIDE SEQUENCE [LARGE SCALE GENOMIC DNA]</scope>
    <source>
        <strain evidence="1 2">TISTR 1856</strain>
    </source>
</reference>
<dbReference type="EMBL" id="JBHMDM010000001">
    <property type="protein sequence ID" value="MFB9375785.1"/>
    <property type="molecule type" value="Genomic_DNA"/>
</dbReference>
<name>A0ABV5LNW2_9ACTN</name>
<accession>A0ABV5LNW2</accession>